<dbReference type="Gene3D" id="3.40.50.720">
    <property type="entry name" value="NAD(P)-binding Rossmann-like Domain"/>
    <property type="match status" value="1"/>
</dbReference>
<dbReference type="EMBL" id="CP011005">
    <property type="protein sequence ID" value="AJT42458.1"/>
    <property type="molecule type" value="Genomic_DNA"/>
</dbReference>
<name>A0A0D4C1I1_9MICC</name>
<dbReference type="Pfam" id="PF08240">
    <property type="entry name" value="ADH_N"/>
    <property type="match status" value="1"/>
</dbReference>
<dbReference type="GO" id="GO:0008270">
    <property type="term" value="F:zinc ion binding"/>
    <property type="evidence" value="ECO:0007669"/>
    <property type="project" value="InterPro"/>
</dbReference>
<comment type="similarity">
    <text evidence="2 6">Belongs to the zinc-containing alcohol dehydrogenase family.</text>
</comment>
<dbReference type="Proteomes" id="UP000061839">
    <property type="component" value="Chromosome"/>
</dbReference>
<dbReference type="OrthoDB" id="334894at2"/>
<reference evidence="8 9" key="1">
    <citation type="journal article" date="2015" name="Genome Announc.">
        <title>Complete Genome Sequencing of Protease-Producing Novel Arthrobacter sp. Strain IHBB 11108 Using PacBio Single-Molecule Real-Time Sequencing Technology.</title>
        <authorList>
            <person name="Kiran S."/>
            <person name="Swarnkar M.K."/>
            <person name="Pal M."/>
            <person name="Thakur R."/>
            <person name="Tewari R."/>
            <person name="Singh A.K."/>
            <person name="Gulati A."/>
        </authorList>
    </citation>
    <scope>NUCLEOTIDE SEQUENCE [LARGE SCALE GENOMIC DNA]</scope>
    <source>
        <strain evidence="8 9">IHBB 11108</strain>
    </source>
</reference>
<dbReference type="CDD" id="cd08278">
    <property type="entry name" value="benzyl_alcohol_DH"/>
    <property type="match status" value="1"/>
</dbReference>
<organism evidence="8 9">
    <name type="scientific">Psychromicrobium lacuslunae</name>
    <dbReference type="NCBI Taxonomy" id="1618207"/>
    <lineage>
        <taxon>Bacteria</taxon>
        <taxon>Bacillati</taxon>
        <taxon>Actinomycetota</taxon>
        <taxon>Actinomycetes</taxon>
        <taxon>Micrococcales</taxon>
        <taxon>Micrococcaceae</taxon>
        <taxon>Psychromicrobium</taxon>
    </lineage>
</organism>
<dbReference type="AlphaFoldDB" id="A0A0D4C1I1"/>
<dbReference type="SMART" id="SM00829">
    <property type="entry name" value="PKS_ER"/>
    <property type="match status" value="1"/>
</dbReference>
<dbReference type="RefSeq" id="WP_045076321.1">
    <property type="nucleotide sequence ID" value="NZ_CP011005.1"/>
</dbReference>
<dbReference type="InterPro" id="IPR011032">
    <property type="entry name" value="GroES-like_sf"/>
</dbReference>
<evidence type="ECO:0000256" key="3">
    <source>
        <dbReference type="ARBA" id="ARBA00022723"/>
    </source>
</evidence>
<keyword evidence="4 6" id="KW-0862">Zinc</keyword>
<feature type="domain" description="Enoyl reductase (ER)" evidence="7">
    <location>
        <begin position="10"/>
        <end position="363"/>
    </location>
</feature>
<dbReference type="InterPro" id="IPR013154">
    <property type="entry name" value="ADH-like_N"/>
</dbReference>
<dbReference type="InterPro" id="IPR013149">
    <property type="entry name" value="ADH-like_C"/>
</dbReference>
<evidence type="ECO:0000256" key="4">
    <source>
        <dbReference type="ARBA" id="ARBA00022833"/>
    </source>
</evidence>
<dbReference type="HOGENOM" id="CLU_026673_14_1_11"/>
<protein>
    <recommendedName>
        <fullName evidence="7">Enoyl reductase (ER) domain-containing protein</fullName>
    </recommendedName>
</protein>
<sequence length="365" mass="37494">MKVTAAVSPSSTAPFVIEEVDLDEPRPEEVLVKLVATGICHTDLHAKAWSSGPIVLGHEGAGIVIAVGAAVSGLMPGDSVVLTFGHCGQCGECRRGAPAYCRHGAELNNAFGGPGLRTDGSATLRKSGEVLAGSFFGQSSFASHSVVHQNNAIKVPDGLDLAVLAALGCGFQTGAGAVLNVLQPLPESTLVIFGVGGVGFAALLAARSAGLLNIIAVDPSAERRELALLLGASAAIDPLAEDAVSKIRELSDGGASHALDTTGVPQVLSSALSSLRRRGKLVMVGIPQGPLSVDAMDLLAHGKTISGSLEGDSDPKVFIPELVGRHQRGGFSIDQLVTRYQYQEINQAVAAQKRGGSVIKPVLLW</sequence>
<dbReference type="PANTHER" id="PTHR43350:SF21">
    <property type="entry name" value="S-NITROSOMYCOTHIOL REDUCTASE MSCR"/>
    <property type="match status" value="1"/>
</dbReference>
<comment type="cofactor">
    <cofactor evidence="1 6">
        <name>Zn(2+)</name>
        <dbReference type="ChEBI" id="CHEBI:29105"/>
    </cofactor>
</comment>
<dbReference type="SUPFAM" id="SSF50129">
    <property type="entry name" value="GroES-like"/>
    <property type="match status" value="1"/>
</dbReference>
<dbReference type="InterPro" id="IPR020843">
    <property type="entry name" value="ER"/>
</dbReference>
<dbReference type="SUPFAM" id="SSF51735">
    <property type="entry name" value="NAD(P)-binding Rossmann-fold domains"/>
    <property type="match status" value="1"/>
</dbReference>
<accession>A0A0D4C1I1</accession>
<dbReference type="STRING" id="1618207.UM93_14885"/>
<keyword evidence="9" id="KW-1185">Reference proteome</keyword>
<evidence type="ECO:0000256" key="1">
    <source>
        <dbReference type="ARBA" id="ARBA00001947"/>
    </source>
</evidence>
<evidence type="ECO:0000259" key="7">
    <source>
        <dbReference type="SMART" id="SM00829"/>
    </source>
</evidence>
<dbReference type="Gene3D" id="3.90.180.10">
    <property type="entry name" value="Medium-chain alcohol dehydrogenases, catalytic domain"/>
    <property type="match status" value="1"/>
</dbReference>
<evidence type="ECO:0000313" key="8">
    <source>
        <dbReference type="EMBL" id="AJT42458.1"/>
    </source>
</evidence>
<dbReference type="KEGG" id="ari:UM93_14885"/>
<evidence type="ECO:0000256" key="2">
    <source>
        <dbReference type="ARBA" id="ARBA00008072"/>
    </source>
</evidence>
<gene>
    <name evidence="8" type="ORF">UM93_14885</name>
</gene>
<keyword evidence="3 6" id="KW-0479">Metal-binding</keyword>
<evidence type="ECO:0000256" key="5">
    <source>
        <dbReference type="ARBA" id="ARBA00023002"/>
    </source>
</evidence>
<dbReference type="Pfam" id="PF00107">
    <property type="entry name" value="ADH_zinc_N"/>
    <property type="match status" value="1"/>
</dbReference>
<dbReference type="PROSITE" id="PS00059">
    <property type="entry name" value="ADH_ZINC"/>
    <property type="match status" value="1"/>
</dbReference>
<dbReference type="GO" id="GO:0016491">
    <property type="term" value="F:oxidoreductase activity"/>
    <property type="evidence" value="ECO:0007669"/>
    <property type="project" value="UniProtKB-KW"/>
</dbReference>
<proteinExistence type="inferred from homology"/>
<dbReference type="PANTHER" id="PTHR43350">
    <property type="entry name" value="NAD-DEPENDENT ALCOHOL DEHYDROGENASE"/>
    <property type="match status" value="1"/>
</dbReference>
<evidence type="ECO:0000313" key="9">
    <source>
        <dbReference type="Proteomes" id="UP000061839"/>
    </source>
</evidence>
<evidence type="ECO:0000256" key="6">
    <source>
        <dbReference type="RuleBase" id="RU361277"/>
    </source>
</evidence>
<dbReference type="InterPro" id="IPR036291">
    <property type="entry name" value="NAD(P)-bd_dom_sf"/>
</dbReference>
<dbReference type="PATRIC" id="fig|1618207.4.peg.3031"/>
<dbReference type="InterPro" id="IPR002328">
    <property type="entry name" value="ADH_Zn_CS"/>
</dbReference>
<keyword evidence="5" id="KW-0560">Oxidoreductase</keyword>